<dbReference type="PANTHER" id="PTHR43721:SF11">
    <property type="entry name" value="SELENOCYSTEINE-SPECIFIC ELONGATION FACTOR"/>
    <property type="match status" value="1"/>
</dbReference>
<dbReference type="GO" id="GO:0003746">
    <property type="term" value="F:translation elongation factor activity"/>
    <property type="evidence" value="ECO:0007669"/>
    <property type="project" value="UniProtKB-KW"/>
</dbReference>
<gene>
    <name evidence="2" type="ORF">DIC75_04590</name>
</gene>
<reference evidence="2 3" key="1">
    <citation type="submission" date="2018-05" db="EMBL/GenBank/DDBJ databases">
        <title>Isolation and characterization of genus Methanoculleus species and their viruses from deep sea marine sediment offshore southwestern Taiwan.</title>
        <authorList>
            <person name="Wei W.-H."/>
            <person name="Chen W.-C."/>
            <person name="Lai M.-C."/>
            <person name="Chen S.-C."/>
        </authorList>
    </citation>
    <scope>NUCLEOTIDE SEQUENCE [LARGE SCALE GENOMIC DNA]</scope>
    <source>
        <strain evidence="2 3">CWC-02</strain>
    </source>
</reference>
<keyword evidence="2" id="KW-0648">Protein biosynthesis</keyword>
<comment type="caution">
    <text evidence="2">The sequence shown here is derived from an EMBL/GenBank/DDBJ whole genome shotgun (WGS) entry which is preliminary data.</text>
</comment>
<dbReference type="AlphaFoldDB" id="A0ABD4TBU7"/>
<evidence type="ECO:0000313" key="3">
    <source>
        <dbReference type="Proteomes" id="UP001523230"/>
    </source>
</evidence>
<evidence type="ECO:0000259" key="1">
    <source>
        <dbReference type="Pfam" id="PF03144"/>
    </source>
</evidence>
<dbReference type="EMBL" id="QFDM01000001">
    <property type="protein sequence ID" value="MCM2465595.1"/>
    <property type="molecule type" value="Genomic_DNA"/>
</dbReference>
<dbReference type="RefSeq" id="WP_250986821.1">
    <property type="nucleotide sequence ID" value="NZ_QFDM01000001.1"/>
</dbReference>
<evidence type="ECO:0000313" key="2">
    <source>
        <dbReference type="EMBL" id="MCM2465595.1"/>
    </source>
</evidence>
<keyword evidence="3" id="KW-1185">Reference proteome</keyword>
<accession>A0ABD4TBU7</accession>
<keyword evidence="2" id="KW-0251">Elongation factor</keyword>
<dbReference type="InterPro" id="IPR027417">
    <property type="entry name" value="P-loop_NTPase"/>
</dbReference>
<protein>
    <submittedName>
        <fullName evidence="2">Elongation factor Tu</fullName>
    </submittedName>
</protein>
<sequence>MGNLNVAVLGPAGYAKDLGKKGTESDITFYNLKKGDDTVTIIEPTRYPERLAPLFYAASMADAVLIVVSEITPTFGEWVLMLDEVGVKQGYIVLQNYVTPDEVAPLLRGTVLERYEFVDVDPIALRDRLLREAHARPSVPPGAGAVGTIPIDHHFNVRGIGTVILGGVVRGGIRKHDSLKVYPGEQAITVRSIQKHDDDFDWAAEGDRVGLALKNIESDDLDRGFVLSDDPALRTGINLEARATLVRYWPAPLTVGTVLHLGHWMQFIPARVEAVRDDGNWRQPTLTLALEKDLVYLPGDTAVLHYLEGGKLRIAGHIELS</sequence>
<name>A0ABD4TBU7_9EURY</name>
<organism evidence="2 3">
    <name type="scientific">Methanoculleus oceani</name>
    <dbReference type="NCBI Taxonomy" id="2184756"/>
    <lineage>
        <taxon>Archaea</taxon>
        <taxon>Methanobacteriati</taxon>
        <taxon>Methanobacteriota</taxon>
        <taxon>Stenosarchaea group</taxon>
        <taxon>Methanomicrobia</taxon>
        <taxon>Methanomicrobiales</taxon>
        <taxon>Methanomicrobiaceae</taxon>
        <taxon>Methanoculleus</taxon>
    </lineage>
</organism>
<dbReference type="Gene3D" id="2.40.30.10">
    <property type="entry name" value="Translation factors"/>
    <property type="match status" value="2"/>
</dbReference>
<proteinExistence type="predicted"/>
<feature type="domain" description="Translation elongation factor EFTu-like" evidence="1">
    <location>
        <begin position="161"/>
        <end position="227"/>
    </location>
</feature>
<dbReference type="Gene3D" id="3.40.50.300">
    <property type="entry name" value="P-loop containing nucleotide triphosphate hydrolases"/>
    <property type="match status" value="1"/>
</dbReference>
<dbReference type="InterPro" id="IPR009000">
    <property type="entry name" value="Transl_B-barrel_sf"/>
</dbReference>
<dbReference type="PANTHER" id="PTHR43721">
    <property type="entry name" value="ELONGATION FACTOR TU-RELATED"/>
    <property type="match status" value="1"/>
</dbReference>
<dbReference type="Pfam" id="PF03144">
    <property type="entry name" value="GTP_EFTU_D2"/>
    <property type="match status" value="1"/>
</dbReference>
<dbReference type="SUPFAM" id="SSF50447">
    <property type="entry name" value="Translation proteins"/>
    <property type="match status" value="1"/>
</dbReference>
<dbReference type="Proteomes" id="UP001523230">
    <property type="component" value="Unassembled WGS sequence"/>
</dbReference>
<dbReference type="InterPro" id="IPR050055">
    <property type="entry name" value="EF-Tu_GTPase"/>
</dbReference>
<dbReference type="InterPro" id="IPR004161">
    <property type="entry name" value="EFTu-like_2"/>
</dbReference>